<proteinExistence type="predicted"/>
<evidence type="ECO:0000313" key="2">
    <source>
        <dbReference type="Proteomes" id="UP001055072"/>
    </source>
</evidence>
<organism evidence="1 2">
    <name type="scientific">Irpex rosettiformis</name>
    <dbReference type="NCBI Taxonomy" id="378272"/>
    <lineage>
        <taxon>Eukaryota</taxon>
        <taxon>Fungi</taxon>
        <taxon>Dikarya</taxon>
        <taxon>Basidiomycota</taxon>
        <taxon>Agaricomycotina</taxon>
        <taxon>Agaricomycetes</taxon>
        <taxon>Polyporales</taxon>
        <taxon>Irpicaceae</taxon>
        <taxon>Irpex</taxon>
    </lineage>
</organism>
<dbReference type="EMBL" id="MU274900">
    <property type="protein sequence ID" value="KAI0094944.1"/>
    <property type="molecule type" value="Genomic_DNA"/>
</dbReference>
<gene>
    <name evidence="1" type="ORF">BDY19DRAFT_915466</name>
</gene>
<sequence length="300" mass="32348">MSPVRIAILDDYQHVALTAADWSSIQDKVAIDVYDETLADEDALVKRLEGYPIICAMRERTKFPASLLDRLPNVKLIATTGLRNAGIDVAHAKKKGIVVSGTGGAGNSTLEHIWALILATARYIALDDAGVKGRRQTWQTVVPIGLAGKTLGLLGVGRLGGATAKIAKAFGLNVIGWSPHLTPERAEAAGVEYAATKEELFKRSDIVSVHLVLSERTHHIVTAADFALLKPTALFINTSRGPIVDEQALVKILQDNKIAGAGLDVFEVEPLPLDHPLRDLKNVTLTPHTGYVSDDNYRVC</sequence>
<accession>A0ACB8UMD7</accession>
<dbReference type="Proteomes" id="UP001055072">
    <property type="component" value="Unassembled WGS sequence"/>
</dbReference>
<name>A0ACB8UMD7_9APHY</name>
<keyword evidence="2" id="KW-1185">Reference proteome</keyword>
<reference evidence="1" key="1">
    <citation type="journal article" date="2021" name="Environ. Microbiol.">
        <title>Gene family expansions and transcriptome signatures uncover fungal adaptations to wood decay.</title>
        <authorList>
            <person name="Hage H."/>
            <person name="Miyauchi S."/>
            <person name="Viragh M."/>
            <person name="Drula E."/>
            <person name="Min B."/>
            <person name="Chaduli D."/>
            <person name="Navarro D."/>
            <person name="Favel A."/>
            <person name="Norest M."/>
            <person name="Lesage-Meessen L."/>
            <person name="Balint B."/>
            <person name="Merenyi Z."/>
            <person name="de Eugenio L."/>
            <person name="Morin E."/>
            <person name="Martinez A.T."/>
            <person name="Baldrian P."/>
            <person name="Stursova M."/>
            <person name="Martinez M.J."/>
            <person name="Novotny C."/>
            <person name="Magnuson J.K."/>
            <person name="Spatafora J.W."/>
            <person name="Maurice S."/>
            <person name="Pangilinan J."/>
            <person name="Andreopoulos W."/>
            <person name="LaButti K."/>
            <person name="Hundley H."/>
            <person name="Na H."/>
            <person name="Kuo A."/>
            <person name="Barry K."/>
            <person name="Lipzen A."/>
            <person name="Henrissat B."/>
            <person name="Riley R."/>
            <person name="Ahrendt S."/>
            <person name="Nagy L.G."/>
            <person name="Grigoriev I.V."/>
            <person name="Martin F."/>
            <person name="Rosso M.N."/>
        </authorList>
    </citation>
    <scope>NUCLEOTIDE SEQUENCE</scope>
    <source>
        <strain evidence="1">CBS 384.51</strain>
    </source>
</reference>
<evidence type="ECO:0000313" key="1">
    <source>
        <dbReference type="EMBL" id="KAI0094944.1"/>
    </source>
</evidence>
<protein>
    <submittedName>
        <fullName evidence="1">D-isomer specific 2-hydroxyacid dehydrogenase</fullName>
    </submittedName>
</protein>
<comment type="caution">
    <text evidence="1">The sequence shown here is derived from an EMBL/GenBank/DDBJ whole genome shotgun (WGS) entry which is preliminary data.</text>
</comment>